<evidence type="ECO:0000313" key="2">
    <source>
        <dbReference type="Ensembl" id="ENSCSAVP00000008328.1"/>
    </source>
</evidence>
<feature type="compositionally biased region" description="Acidic residues" evidence="1">
    <location>
        <begin position="123"/>
        <end position="133"/>
    </location>
</feature>
<organism evidence="2 3">
    <name type="scientific">Ciona savignyi</name>
    <name type="common">Pacific transparent sea squirt</name>
    <dbReference type="NCBI Taxonomy" id="51511"/>
    <lineage>
        <taxon>Eukaryota</taxon>
        <taxon>Metazoa</taxon>
        <taxon>Chordata</taxon>
        <taxon>Tunicata</taxon>
        <taxon>Ascidiacea</taxon>
        <taxon>Phlebobranchia</taxon>
        <taxon>Cionidae</taxon>
        <taxon>Ciona</taxon>
    </lineage>
</organism>
<reference evidence="3" key="1">
    <citation type="submission" date="2003-08" db="EMBL/GenBank/DDBJ databases">
        <authorList>
            <person name="Birren B."/>
            <person name="Nusbaum C."/>
            <person name="Abebe A."/>
            <person name="Abouelleil A."/>
            <person name="Adekoya E."/>
            <person name="Ait-zahra M."/>
            <person name="Allen N."/>
            <person name="Allen T."/>
            <person name="An P."/>
            <person name="Anderson M."/>
            <person name="Anderson S."/>
            <person name="Arachchi H."/>
            <person name="Armbruster J."/>
            <person name="Bachantsang P."/>
            <person name="Baldwin J."/>
            <person name="Barry A."/>
            <person name="Bayul T."/>
            <person name="Blitshsteyn B."/>
            <person name="Bloom T."/>
            <person name="Blye J."/>
            <person name="Boguslavskiy L."/>
            <person name="Borowsky M."/>
            <person name="Boukhgalter B."/>
            <person name="Brunache A."/>
            <person name="Butler J."/>
            <person name="Calixte N."/>
            <person name="Calvo S."/>
            <person name="Camarata J."/>
            <person name="Campo K."/>
            <person name="Chang J."/>
            <person name="Cheshatsang Y."/>
            <person name="Citroen M."/>
            <person name="Collymore A."/>
            <person name="Considine T."/>
            <person name="Cook A."/>
            <person name="Cooke P."/>
            <person name="Corum B."/>
            <person name="Cuomo C."/>
            <person name="David R."/>
            <person name="Dawoe T."/>
            <person name="Degray S."/>
            <person name="Dodge S."/>
            <person name="Dooley K."/>
            <person name="Dorje P."/>
            <person name="Dorjee K."/>
            <person name="Dorris L."/>
            <person name="Duffey N."/>
            <person name="Dupes A."/>
            <person name="Elkins T."/>
            <person name="Engels R."/>
            <person name="Erickson J."/>
            <person name="Farina A."/>
            <person name="Faro S."/>
            <person name="Ferreira P."/>
            <person name="Fischer H."/>
            <person name="Fitzgerald M."/>
            <person name="Foley K."/>
            <person name="Gage D."/>
            <person name="Galagan J."/>
            <person name="Gearin G."/>
            <person name="Gnerre S."/>
            <person name="Gnirke A."/>
            <person name="Goyette A."/>
            <person name="Graham J."/>
            <person name="Grandbois E."/>
            <person name="Gyaltsen K."/>
            <person name="Hafez N."/>
            <person name="Hagopian D."/>
            <person name="Hagos B."/>
            <person name="Hall J."/>
            <person name="Hatcher B."/>
            <person name="Heller A."/>
            <person name="Higgins H."/>
            <person name="Honan T."/>
            <person name="Horn A."/>
            <person name="Houde N."/>
            <person name="Hughes L."/>
            <person name="Hulme W."/>
            <person name="Husby E."/>
            <person name="Iliev I."/>
            <person name="Jaffe D."/>
            <person name="Jones C."/>
            <person name="Kamal M."/>
            <person name="Kamat A."/>
            <person name="Kamvysselis M."/>
            <person name="Karlsson E."/>
            <person name="Kells C."/>
            <person name="Kieu A."/>
            <person name="Kisner P."/>
            <person name="Kodira C."/>
            <person name="Kulbokas E."/>
            <person name="Labutti K."/>
            <person name="Lama D."/>
            <person name="Landers T."/>
            <person name="Leger J."/>
            <person name="Levine S."/>
            <person name="Lewis D."/>
            <person name="Lewis T."/>
            <person name="Lindblad-toh K."/>
            <person name="Liu X."/>
            <person name="Lokyitsang T."/>
            <person name="Lokyitsang Y."/>
            <person name="Lucien O."/>
            <person name="Lui A."/>
            <person name="Ma L.J."/>
            <person name="Mabbitt R."/>
            <person name="Macdonald J."/>
            <person name="Maclean C."/>
            <person name="Major J."/>
            <person name="Manning J."/>
            <person name="Marabella R."/>
            <person name="Maru K."/>
            <person name="Matthews C."/>
            <person name="Mauceli E."/>
            <person name="Mccarthy M."/>
            <person name="Mcdonough S."/>
            <person name="Mcghee T."/>
            <person name="Meldrim J."/>
            <person name="Meneus L."/>
            <person name="Mesirov J."/>
            <person name="Mihalev A."/>
            <person name="Mihova T."/>
            <person name="Mikkelsen T."/>
            <person name="Mlenga V."/>
            <person name="Moru K."/>
            <person name="Mozes J."/>
            <person name="Mulrain L."/>
            <person name="Munson G."/>
            <person name="Naylor J."/>
            <person name="Newes C."/>
            <person name="Nguyen C."/>
            <person name="Nguyen N."/>
            <person name="Nguyen T."/>
            <person name="Nicol R."/>
            <person name="Nielsen C."/>
            <person name="Nizzari M."/>
            <person name="Norbu C."/>
            <person name="Norbu N."/>
            <person name="O'donnell P."/>
            <person name="Okoawo O."/>
            <person name="O'leary S."/>
            <person name="Omotosho B."/>
            <person name="O'neill K."/>
            <person name="Osman S."/>
            <person name="Parker S."/>
            <person name="Perrin D."/>
            <person name="Phunkhang P."/>
            <person name="Piqani B."/>
            <person name="Purcell S."/>
            <person name="Rachupka T."/>
            <person name="Ramasamy U."/>
            <person name="Rameau R."/>
            <person name="Ray V."/>
            <person name="Raymond C."/>
            <person name="Retta R."/>
            <person name="Richardson S."/>
            <person name="Rise C."/>
            <person name="Rodriguez J."/>
            <person name="Rogers J."/>
            <person name="Rogov P."/>
            <person name="Rutman M."/>
            <person name="Schupbach R."/>
            <person name="Seaman C."/>
            <person name="Settipalli S."/>
            <person name="Sharpe T."/>
            <person name="Sheridan J."/>
            <person name="Sherpa N."/>
            <person name="Shi J."/>
            <person name="Smirnov S."/>
            <person name="Smith C."/>
            <person name="Sougnez C."/>
            <person name="Spencer B."/>
            <person name="Stalker J."/>
            <person name="Stange-thomann N."/>
            <person name="Stavropoulos S."/>
            <person name="Stetson K."/>
            <person name="Stone C."/>
            <person name="Stone S."/>
            <person name="Stubbs M."/>
            <person name="Talamas J."/>
            <person name="Tchuinga P."/>
            <person name="Tenzing P."/>
            <person name="Tesfaye S."/>
            <person name="Theodore J."/>
            <person name="Thoulutsang Y."/>
            <person name="Topham K."/>
            <person name="Towey S."/>
            <person name="Tsamla T."/>
            <person name="Tsomo N."/>
            <person name="Vallee D."/>
            <person name="Vassiliev H."/>
            <person name="Venkataraman V."/>
            <person name="Vinson J."/>
            <person name="Vo A."/>
            <person name="Wade C."/>
            <person name="Wang S."/>
            <person name="Wangchuk T."/>
            <person name="Wangdi T."/>
            <person name="Whittaker C."/>
            <person name="Wilkinson J."/>
            <person name="Wu Y."/>
            <person name="Wyman D."/>
            <person name="Yadav S."/>
            <person name="Yang S."/>
            <person name="Yang X."/>
            <person name="Yeager S."/>
            <person name="Yee E."/>
            <person name="Young G."/>
            <person name="Zainoun J."/>
            <person name="Zembeck L."/>
            <person name="Zimmer A."/>
            <person name="Zody M."/>
            <person name="Lander E."/>
        </authorList>
    </citation>
    <scope>NUCLEOTIDE SEQUENCE [LARGE SCALE GENOMIC DNA]</scope>
</reference>
<keyword evidence="3" id="KW-1185">Reference proteome</keyword>
<reference evidence="2" key="3">
    <citation type="submission" date="2025-09" db="UniProtKB">
        <authorList>
            <consortium name="Ensembl"/>
        </authorList>
    </citation>
    <scope>IDENTIFICATION</scope>
</reference>
<dbReference type="Proteomes" id="UP000007875">
    <property type="component" value="Unassembled WGS sequence"/>
</dbReference>
<protein>
    <submittedName>
        <fullName evidence="2">Uncharacterized protein</fullName>
    </submittedName>
</protein>
<proteinExistence type="predicted"/>
<reference evidence="2" key="2">
    <citation type="submission" date="2025-08" db="UniProtKB">
        <authorList>
            <consortium name="Ensembl"/>
        </authorList>
    </citation>
    <scope>IDENTIFICATION</scope>
</reference>
<evidence type="ECO:0000256" key="1">
    <source>
        <dbReference type="SAM" id="MobiDB-lite"/>
    </source>
</evidence>
<dbReference type="OMA" id="NDIHQTE"/>
<sequence length="150" mass="16403">MPINSALNPLLYSRIMRSLWSRGWSSFRSRLSSKSSSNVSFEASSCEVNKHAAAKKVSSASFYGSAIVEEDKTSDASVSSDVGTDEVIDCSVVTTTIPATRHLATPKDAPIDEESDIDYGIDSYYEEDSDDVTDNPPCNDIHQTELPTFH</sequence>
<feature type="region of interest" description="Disordered" evidence="1">
    <location>
        <begin position="123"/>
        <end position="150"/>
    </location>
</feature>
<name>H2YSL8_CIOSA</name>
<dbReference type="AlphaFoldDB" id="H2YSL8"/>
<evidence type="ECO:0000313" key="3">
    <source>
        <dbReference type="Proteomes" id="UP000007875"/>
    </source>
</evidence>
<dbReference type="HOGENOM" id="CLU_1739873_0_0_1"/>
<dbReference type="GeneTree" id="ENSGT00390000003435"/>
<dbReference type="InParanoid" id="H2YSL8"/>
<dbReference type="Ensembl" id="ENSCSAVT00000008436.1">
    <property type="protein sequence ID" value="ENSCSAVP00000008328.1"/>
    <property type="gene ID" value="ENSCSAVG00000004951.1"/>
</dbReference>
<accession>H2YSL8</accession>